<evidence type="ECO:0000259" key="19">
    <source>
        <dbReference type="Pfam" id="PF02516"/>
    </source>
</evidence>
<keyword evidence="13 18" id="KW-0472">Membrane</keyword>
<feature type="domain" description="AglB-like core" evidence="21">
    <location>
        <begin position="643"/>
        <end position="757"/>
    </location>
</feature>
<feature type="transmembrane region" description="Helical" evidence="18">
    <location>
        <begin position="406"/>
        <end position="425"/>
    </location>
</feature>
<dbReference type="PANTHER" id="PTHR13872:SF1">
    <property type="entry name" value="DOLICHYL-DIPHOSPHOOLIGOSACCHARIDE--PROTEIN GLYCOSYLTRANSFERASE SUBUNIT STT3B"/>
    <property type="match status" value="1"/>
</dbReference>
<gene>
    <name evidence="22" type="ORF">ACFSAU_03815</name>
</gene>
<comment type="cofactor">
    <cofactor evidence="1">
        <name>Mn(2+)</name>
        <dbReference type="ChEBI" id="CHEBI:29035"/>
    </cofactor>
</comment>
<evidence type="ECO:0000256" key="3">
    <source>
        <dbReference type="ARBA" id="ARBA00004651"/>
    </source>
</evidence>
<evidence type="ECO:0000256" key="6">
    <source>
        <dbReference type="ARBA" id="ARBA00012602"/>
    </source>
</evidence>
<dbReference type="Gene3D" id="2.60.40.3390">
    <property type="match status" value="1"/>
</dbReference>
<dbReference type="Gene3D" id="3.40.50.12610">
    <property type="match status" value="1"/>
</dbReference>
<sequence>MSSRSESDDLRQSFRDTAEDWYHVPALLLAAAWMFWVRMQSYSNFLQNGEVYFSGNDAWYHLRQTMYSVENFPGVMPFDIWTGFPVGRFAGQFGTLYDQLIALAALVVGLGSPSDALVGKALLVAPPVFGALAVVPVYLLGKRFGNRLGGLFGVGLLALIPGGFLQRTLVGAADHNAAEPFFMALAMVGLFGAVAAAKRTMPVWEVVYEELVENRSPETIREPLIWSVFAGVLVGLFLWVWPPAVFLVGIFGLFAALAITSSVFHGDTAEPITFATVVSMTTAAVFSILIIDTVGFGTTAHSLLQPLAAIAVAVGAAFLAWLARYWEQEDIEITYYPAAVVGIAAVLSLLLSVVASGLFGSITGNLLQIVGFSASAGTRTISEAQPFISQNSISQYGLNSASERIVFEYGLTFFSGLLGVVLMHIRPLLRDGSQRAYQYLGGSALAIGLIFLTPLPSIIGDLFGVNGQLIGLLVVSALIAGATFIARYEPTDLLFVVWAAFITSMAFTQVRFNYYLAIVVVVANAYLFARVLDYLDFDAALSTTDVEARTVGLAAVPVVIGLLLFDYALIAVVLAAGLLAAAVAFVDEFEGHQVLTVAAVLLLIAAPVLAVPITLGGTQTSAGTNTATSVQVGNSTGPGAVLAWQPTFDWMQNNTPEEGNLGGAGNADEMEYYGKYDRVDDYDYPDGAYGVMSWWDYGHWITTGAERIPNANPFQQGATNAANYLLAPNETRAQQVLDARAGEGEETRYVMVDYQMASVTDKFSAPVTFYDDENVSYGDFATGVYQLNETPQGQVYAEQFSQVYHQRYYESLMVRLYRYHGSAQSAQPFVLDWDTSQGVPAVDSDEGLLQRYPNMSAAREAAANDPTAQVGGIGPFPSEDVPALEHYRLVKASTYQNQQFQLNDRRQAAMSGDGLYGLIYQQSTTTPSWVKTFEKVPGATIEGSNAPANTEVTASVQMRMPGSNETFVYTQHAQTDENGEFTMTLPYSTTGYDEFGPENGYTNVSVRATSNYTVTAPSTTNESGYTIQYGEQFDVSEGKVLGVDEEPTQVTLEPRTQAPEGANESGNTSDNTTDTNSSSLTGPSELPLPDSDRTTDGTTGDTTDSLDAGAAGTAPRVTVPALD</sequence>
<evidence type="ECO:0000313" key="23">
    <source>
        <dbReference type="Proteomes" id="UP001597139"/>
    </source>
</evidence>
<feature type="transmembrane region" description="Helical" evidence="18">
    <location>
        <begin position="335"/>
        <end position="359"/>
    </location>
</feature>
<evidence type="ECO:0000313" key="22">
    <source>
        <dbReference type="EMBL" id="MFD1566610.1"/>
    </source>
</evidence>
<dbReference type="InterPro" id="IPR041154">
    <property type="entry name" value="AglB_P1"/>
</dbReference>
<name>A0ABD6BPT4_9EURY</name>
<dbReference type="NCBIfam" id="TIGR04154">
    <property type="entry name" value="archaeo_STT3"/>
    <property type="match status" value="1"/>
</dbReference>
<feature type="transmembrane region" description="Helical" evidence="18">
    <location>
        <begin position="148"/>
        <end position="165"/>
    </location>
</feature>
<feature type="transmembrane region" description="Helical" evidence="18">
    <location>
        <begin position="177"/>
        <end position="197"/>
    </location>
</feature>
<evidence type="ECO:0000256" key="15">
    <source>
        <dbReference type="ARBA" id="ARBA00030679"/>
    </source>
</evidence>
<feature type="transmembrane region" description="Helical" evidence="18">
    <location>
        <begin position="437"/>
        <end position="459"/>
    </location>
</feature>
<dbReference type="PANTHER" id="PTHR13872">
    <property type="entry name" value="DOLICHYL-DIPHOSPHOOLIGOSACCHARIDE--PROTEIN GLYCOSYLTRANSFERASE SUBUNIT"/>
    <property type="match status" value="1"/>
</dbReference>
<evidence type="ECO:0000256" key="2">
    <source>
        <dbReference type="ARBA" id="ARBA00001946"/>
    </source>
</evidence>
<evidence type="ECO:0000259" key="20">
    <source>
        <dbReference type="Pfam" id="PF18079"/>
    </source>
</evidence>
<evidence type="ECO:0000256" key="1">
    <source>
        <dbReference type="ARBA" id="ARBA00001936"/>
    </source>
</evidence>
<comment type="catalytic activity">
    <reaction evidence="16">
        <text>an archaeal dolichyl phosphooligosaccharide + [protein]-L-asparagine = an archaeal dolichyl phosphate + a glycoprotein with the oligosaccharide chain attached by N-beta-D-glycosyl linkage to a protein L-asparagine.</text>
        <dbReference type="EC" id="2.4.99.21"/>
    </reaction>
</comment>
<evidence type="ECO:0000256" key="17">
    <source>
        <dbReference type="SAM" id="MobiDB-lite"/>
    </source>
</evidence>
<proteinExistence type="inferred from homology"/>
<dbReference type="InterPro" id="IPR026410">
    <property type="entry name" value="OlisacTrfase_arch"/>
</dbReference>
<evidence type="ECO:0000256" key="13">
    <source>
        <dbReference type="ARBA" id="ARBA00023136"/>
    </source>
</evidence>
<dbReference type="Proteomes" id="UP001597139">
    <property type="component" value="Unassembled WGS sequence"/>
</dbReference>
<dbReference type="GO" id="GO:0016757">
    <property type="term" value="F:glycosyltransferase activity"/>
    <property type="evidence" value="ECO:0007669"/>
    <property type="project" value="UniProtKB-KW"/>
</dbReference>
<feature type="transmembrane region" description="Helical" evidence="18">
    <location>
        <begin position="465"/>
        <end position="486"/>
    </location>
</feature>
<feature type="compositionally biased region" description="Low complexity" evidence="17">
    <location>
        <begin position="1065"/>
        <end position="1082"/>
    </location>
</feature>
<organism evidence="22 23">
    <name type="scientific">Halolamina litorea</name>
    <dbReference type="NCBI Taxonomy" id="1515593"/>
    <lineage>
        <taxon>Archaea</taxon>
        <taxon>Methanobacteriati</taxon>
        <taxon>Methanobacteriota</taxon>
        <taxon>Stenosarchaea group</taxon>
        <taxon>Halobacteria</taxon>
        <taxon>Halobacteriales</taxon>
        <taxon>Haloferacaceae</taxon>
    </lineage>
</organism>
<evidence type="ECO:0000256" key="4">
    <source>
        <dbReference type="ARBA" id="ARBA00004922"/>
    </source>
</evidence>
<feature type="transmembrane region" description="Helical" evidence="18">
    <location>
        <begin position="121"/>
        <end position="141"/>
    </location>
</feature>
<feature type="transmembrane region" description="Helical" evidence="18">
    <location>
        <begin position="303"/>
        <end position="323"/>
    </location>
</feature>
<keyword evidence="14" id="KW-0464">Manganese</keyword>
<evidence type="ECO:0000259" key="21">
    <source>
        <dbReference type="Pfam" id="PF22627"/>
    </source>
</evidence>
<keyword evidence="9 18" id="KW-0812">Transmembrane</keyword>
<feature type="transmembrane region" description="Helical" evidence="18">
    <location>
        <begin position="592"/>
        <end position="615"/>
    </location>
</feature>
<feature type="compositionally biased region" description="Low complexity" evidence="17">
    <location>
        <begin position="1096"/>
        <end position="1114"/>
    </location>
</feature>
<feature type="region of interest" description="Disordered" evidence="17">
    <location>
        <begin position="1046"/>
        <end position="1123"/>
    </location>
</feature>
<reference evidence="22 23" key="1">
    <citation type="journal article" date="2019" name="Int. J. Syst. Evol. Microbiol.">
        <title>The Global Catalogue of Microorganisms (GCM) 10K type strain sequencing project: providing services to taxonomists for standard genome sequencing and annotation.</title>
        <authorList>
            <consortium name="The Broad Institute Genomics Platform"/>
            <consortium name="The Broad Institute Genome Sequencing Center for Infectious Disease"/>
            <person name="Wu L."/>
            <person name="Ma J."/>
        </authorList>
    </citation>
    <scope>NUCLEOTIDE SEQUENCE [LARGE SCALE GENOMIC DNA]</scope>
    <source>
        <strain evidence="22 23">CGMCC 1.12859</strain>
    </source>
</reference>
<keyword evidence="11" id="KW-0460">Magnesium</keyword>
<evidence type="ECO:0000256" key="16">
    <source>
        <dbReference type="ARBA" id="ARBA00034066"/>
    </source>
</evidence>
<feature type="transmembrane region" description="Helical" evidence="18">
    <location>
        <begin position="21"/>
        <end position="39"/>
    </location>
</feature>
<evidence type="ECO:0000256" key="11">
    <source>
        <dbReference type="ARBA" id="ARBA00022842"/>
    </source>
</evidence>
<dbReference type="GO" id="GO:0005886">
    <property type="term" value="C:plasma membrane"/>
    <property type="evidence" value="ECO:0007669"/>
    <property type="project" value="UniProtKB-SubCell"/>
</dbReference>
<evidence type="ECO:0000256" key="5">
    <source>
        <dbReference type="ARBA" id="ARBA00010810"/>
    </source>
</evidence>
<dbReference type="GO" id="GO:0046872">
    <property type="term" value="F:metal ion binding"/>
    <property type="evidence" value="ECO:0007669"/>
    <property type="project" value="UniProtKB-KW"/>
</dbReference>
<feature type="transmembrane region" description="Helical" evidence="18">
    <location>
        <begin position="272"/>
        <end position="291"/>
    </location>
</feature>
<evidence type="ECO:0000256" key="12">
    <source>
        <dbReference type="ARBA" id="ARBA00022989"/>
    </source>
</evidence>
<feature type="domain" description="Oligosaccharyl transferase STT3 N-terminal" evidence="19">
    <location>
        <begin position="47"/>
        <end position="323"/>
    </location>
</feature>
<keyword evidence="7" id="KW-0328">Glycosyltransferase</keyword>
<comment type="caution">
    <text evidence="22">The sequence shown here is derived from an EMBL/GenBank/DDBJ whole genome shotgun (WGS) entry which is preliminary data.</text>
</comment>
<evidence type="ECO:0000256" key="9">
    <source>
        <dbReference type="ARBA" id="ARBA00022692"/>
    </source>
</evidence>
<dbReference type="AlphaFoldDB" id="A0ABD6BPT4"/>
<dbReference type="RefSeq" id="WP_267645906.1">
    <property type="nucleotide sequence ID" value="NZ_JANHGR010000001.1"/>
</dbReference>
<evidence type="ECO:0000256" key="18">
    <source>
        <dbReference type="SAM" id="Phobius"/>
    </source>
</evidence>
<comment type="pathway">
    <text evidence="4">Protein modification; protein glycosylation.</text>
</comment>
<protein>
    <recommendedName>
        <fullName evidence="6">dolichyl-phosphooligosaccharide-protein glycotransferase</fullName>
        <ecNumber evidence="6">2.4.99.21</ecNumber>
    </recommendedName>
    <alternativeName>
        <fullName evidence="15">Oligosaccharyl transferase</fullName>
    </alternativeName>
</protein>
<keyword evidence="12 18" id="KW-1133">Transmembrane helix</keyword>
<dbReference type="InterPro" id="IPR003674">
    <property type="entry name" value="Oligo_trans_STT3"/>
</dbReference>
<keyword evidence="10" id="KW-0479">Metal-binding</keyword>
<evidence type="ECO:0000256" key="14">
    <source>
        <dbReference type="ARBA" id="ARBA00023211"/>
    </source>
</evidence>
<dbReference type="Pfam" id="PF22627">
    <property type="entry name" value="AglB_core-like"/>
    <property type="match status" value="1"/>
</dbReference>
<evidence type="ECO:0000256" key="8">
    <source>
        <dbReference type="ARBA" id="ARBA00022679"/>
    </source>
</evidence>
<evidence type="ECO:0000256" key="10">
    <source>
        <dbReference type="ARBA" id="ARBA00022723"/>
    </source>
</evidence>
<feature type="transmembrane region" description="Helical" evidence="18">
    <location>
        <begin position="514"/>
        <end position="532"/>
    </location>
</feature>
<feature type="transmembrane region" description="Helical" evidence="18">
    <location>
        <begin position="247"/>
        <end position="265"/>
    </location>
</feature>
<keyword evidence="23" id="KW-1185">Reference proteome</keyword>
<evidence type="ECO:0000256" key="7">
    <source>
        <dbReference type="ARBA" id="ARBA00022676"/>
    </source>
</evidence>
<feature type="domain" description="Archaeal glycosylation protein B peripheral" evidence="20">
    <location>
        <begin position="938"/>
        <end position="1021"/>
    </location>
</feature>
<keyword evidence="8 22" id="KW-0808">Transferase</keyword>
<comment type="subcellular location">
    <subcellularLocation>
        <location evidence="3">Cell membrane</location>
        <topology evidence="3">Multi-pass membrane protein</topology>
    </subcellularLocation>
</comment>
<dbReference type="EMBL" id="JBHUCZ010000001">
    <property type="protein sequence ID" value="MFD1566610.1"/>
    <property type="molecule type" value="Genomic_DNA"/>
</dbReference>
<dbReference type="EC" id="2.4.99.21" evidence="6"/>
<dbReference type="Pfam" id="PF18079">
    <property type="entry name" value="AglB_L1"/>
    <property type="match status" value="1"/>
</dbReference>
<dbReference type="Pfam" id="PF02516">
    <property type="entry name" value="STT3"/>
    <property type="match status" value="1"/>
</dbReference>
<comment type="similarity">
    <text evidence="5">Belongs to the STT3 family.</text>
</comment>
<comment type="cofactor">
    <cofactor evidence="2">
        <name>Mg(2+)</name>
        <dbReference type="ChEBI" id="CHEBI:18420"/>
    </cofactor>
</comment>
<feature type="transmembrane region" description="Helical" evidence="18">
    <location>
        <begin position="224"/>
        <end position="241"/>
    </location>
</feature>
<feature type="transmembrane region" description="Helical" evidence="18">
    <location>
        <begin position="553"/>
        <end position="586"/>
    </location>
</feature>
<accession>A0ABD6BPT4</accession>
<dbReference type="InterPro" id="IPR054479">
    <property type="entry name" value="AglB-like_core"/>
</dbReference>
<dbReference type="InterPro" id="IPR048307">
    <property type="entry name" value="STT3_N"/>
</dbReference>